<dbReference type="RefSeq" id="WP_078365280.1">
    <property type="nucleotide sequence ID" value="NZ_MTJN01000002.1"/>
</dbReference>
<feature type="transmembrane region" description="Helical" evidence="9">
    <location>
        <begin position="20"/>
        <end position="41"/>
    </location>
</feature>
<comment type="function">
    <text evidence="9">Part of the tripartite ATP-independent periplasmic (TRAP) transport system.</text>
</comment>
<keyword evidence="3" id="KW-1003">Cell membrane</keyword>
<evidence type="ECO:0000256" key="6">
    <source>
        <dbReference type="ARBA" id="ARBA00022989"/>
    </source>
</evidence>
<evidence type="ECO:0000256" key="1">
    <source>
        <dbReference type="ARBA" id="ARBA00004429"/>
    </source>
</evidence>
<sequence length="209" mass="22684">MNHHHPANPISEKITPAARWATIACGWVVFAYAVGLTLEILGRKFFATSFKGIDELGGFVLAISAAIGASYAMAQRSHTRVDVFLVRLPAGLQRWLNTLAMLAFAGFSGFAVWRGVAVLRDTLEFGSSATNLEQPLWVPQALWVAGLALLAGISLAYALHAVFLLVTRRPELNAWYGPHSAKAELEEELANIHERGVEAEALPAVSRSH</sequence>
<evidence type="ECO:0000256" key="7">
    <source>
        <dbReference type="ARBA" id="ARBA00023136"/>
    </source>
</evidence>
<feature type="transmembrane region" description="Helical" evidence="9">
    <location>
        <begin position="56"/>
        <end position="74"/>
    </location>
</feature>
<feature type="transmembrane region" description="Helical" evidence="9">
    <location>
        <begin position="95"/>
        <end position="113"/>
    </location>
</feature>
<keyword evidence="7 9" id="KW-0472">Membrane</keyword>
<evidence type="ECO:0000256" key="3">
    <source>
        <dbReference type="ARBA" id="ARBA00022475"/>
    </source>
</evidence>
<keyword evidence="2 9" id="KW-0813">Transport</keyword>
<keyword evidence="5 9" id="KW-0812">Transmembrane</keyword>
<evidence type="ECO:0000259" key="10">
    <source>
        <dbReference type="Pfam" id="PF04290"/>
    </source>
</evidence>
<protein>
    <recommendedName>
        <fullName evidence="9">TRAP transporter small permease protein</fullName>
    </recommendedName>
</protein>
<dbReference type="GO" id="GO:0022857">
    <property type="term" value="F:transmembrane transporter activity"/>
    <property type="evidence" value="ECO:0007669"/>
    <property type="project" value="UniProtKB-UniRule"/>
</dbReference>
<dbReference type="GO" id="GO:0005886">
    <property type="term" value="C:plasma membrane"/>
    <property type="evidence" value="ECO:0007669"/>
    <property type="project" value="UniProtKB-SubCell"/>
</dbReference>
<comment type="subcellular location">
    <subcellularLocation>
        <location evidence="1 9">Cell inner membrane</location>
        <topology evidence="1 9">Multi-pass membrane protein</topology>
    </subcellularLocation>
</comment>
<accession>A0A1T1AU12</accession>
<evidence type="ECO:0000256" key="4">
    <source>
        <dbReference type="ARBA" id="ARBA00022519"/>
    </source>
</evidence>
<feature type="transmembrane region" description="Helical" evidence="9">
    <location>
        <begin position="141"/>
        <end position="166"/>
    </location>
</feature>
<dbReference type="EMBL" id="MTJN01000002">
    <property type="protein sequence ID" value="OOV07438.1"/>
    <property type="molecule type" value="Genomic_DNA"/>
</dbReference>
<comment type="subunit">
    <text evidence="9">The complex comprises the extracytoplasmic solute receptor protein and the two transmembrane proteins.</text>
</comment>
<gene>
    <name evidence="11" type="ORF">RF819_12500</name>
</gene>
<dbReference type="AlphaFoldDB" id="A0A1T1AU12"/>
<feature type="domain" description="Tripartite ATP-independent periplasmic transporters DctQ component" evidence="10">
    <location>
        <begin position="34"/>
        <end position="159"/>
    </location>
</feature>
<evidence type="ECO:0000256" key="8">
    <source>
        <dbReference type="ARBA" id="ARBA00038436"/>
    </source>
</evidence>
<evidence type="ECO:0000256" key="2">
    <source>
        <dbReference type="ARBA" id="ARBA00022448"/>
    </source>
</evidence>
<evidence type="ECO:0000313" key="12">
    <source>
        <dbReference type="Proteomes" id="UP000190750"/>
    </source>
</evidence>
<evidence type="ECO:0000256" key="9">
    <source>
        <dbReference type="RuleBase" id="RU369079"/>
    </source>
</evidence>
<evidence type="ECO:0000256" key="5">
    <source>
        <dbReference type="ARBA" id="ARBA00022692"/>
    </source>
</evidence>
<keyword evidence="12" id="KW-1185">Reference proteome</keyword>
<keyword evidence="4 9" id="KW-0997">Cell inner membrane</keyword>
<dbReference type="InterPro" id="IPR007387">
    <property type="entry name" value="TRAP_DctQ"/>
</dbReference>
<dbReference type="PANTHER" id="PTHR35011">
    <property type="entry name" value="2,3-DIKETO-L-GULONATE TRAP TRANSPORTER SMALL PERMEASE PROTEIN YIAM"/>
    <property type="match status" value="1"/>
</dbReference>
<dbReference type="Pfam" id="PF04290">
    <property type="entry name" value="DctQ"/>
    <property type="match status" value="1"/>
</dbReference>
<dbReference type="STRING" id="28066.RF819_12500"/>
<evidence type="ECO:0000313" key="11">
    <source>
        <dbReference type="EMBL" id="OOV07438.1"/>
    </source>
</evidence>
<proteinExistence type="inferred from homology"/>
<organism evidence="11 12">
    <name type="scientific">Rhodoferax fermentans</name>
    <dbReference type="NCBI Taxonomy" id="28066"/>
    <lineage>
        <taxon>Bacteria</taxon>
        <taxon>Pseudomonadati</taxon>
        <taxon>Pseudomonadota</taxon>
        <taxon>Betaproteobacteria</taxon>
        <taxon>Burkholderiales</taxon>
        <taxon>Comamonadaceae</taxon>
        <taxon>Rhodoferax</taxon>
    </lineage>
</organism>
<dbReference type="Proteomes" id="UP000190750">
    <property type="component" value="Unassembled WGS sequence"/>
</dbReference>
<dbReference type="InterPro" id="IPR055348">
    <property type="entry name" value="DctQ"/>
</dbReference>
<reference evidence="11 12" key="1">
    <citation type="submission" date="2017-01" db="EMBL/GenBank/DDBJ databases">
        <title>Genome sequencing of Rhodoferax fermentans JCM 7819.</title>
        <authorList>
            <person name="Kim Y.J."/>
            <person name="Farh M.E.-A."/>
            <person name="Yang D.-C."/>
        </authorList>
    </citation>
    <scope>NUCLEOTIDE SEQUENCE [LARGE SCALE GENOMIC DNA]</scope>
    <source>
        <strain evidence="11 12">JCM 7819</strain>
    </source>
</reference>
<comment type="similarity">
    <text evidence="8 9">Belongs to the TRAP transporter small permease family.</text>
</comment>
<comment type="caution">
    <text evidence="11">The sequence shown here is derived from an EMBL/GenBank/DDBJ whole genome shotgun (WGS) entry which is preliminary data.</text>
</comment>
<dbReference type="OrthoDB" id="6160477at2"/>
<keyword evidence="6 9" id="KW-1133">Transmembrane helix</keyword>
<name>A0A1T1AU12_RHOFE</name>